<dbReference type="PRINTS" id="PR00207">
    <property type="entry name" value="FLAGELLIN"/>
</dbReference>
<evidence type="ECO:0000313" key="7">
    <source>
        <dbReference type="EMBL" id="MDE5414036.1"/>
    </source>
</evidence>
<sequence length="535" mass="58776">MKINNNIPALNSYRQLNQNTQHLSKALENLSSGLRINRAADDAAGLTISQKMKTQIRGLQQAERNIMDGISLVQVADAGLNEIHSMLHRMRELSVQAANDTYNEFDRQQIQSEVTQLKQSIDDIANNTEFNGIKLLNGTAPNHTIYNGGGGQTAGNVLSNQPVGSDGRFQFATAEGYPTTSLDNNQRLVFGNGSTSYPAIRVNGQSFVLYDTNLASSTQEVNGTHQTVFQVNGVEITQSVRIVGPYQDKYEIKYDIKNVSGQPQNIGMLYHIDTMLGNDDFAPFIVNGQPVPNETVYTGANIPSEFIVYNQNTGSGGNAEFQAHGILKSMDGFTVIEEPSQFAIGRYNRVNNWNFVPSGPVGDSGYSVWWNERPVESGASFSVNTFFGQSVPPSVAPPTQREEGPFELILQVGPNQEETFKMELSDVRTEQLGIDELSVLSSAEATQALDRLDAAIAMVSTQRSKWGAYQNRLEHILSNASNYKENITSAESRITDADMALSMVEFTKRNILNQSATAMLAQSNQLPQGVLQLLR</sequence>
<keyword evidence="8" id="KW-1185">Reference proteome</keyword>
<dbReference type="InterPro" id="IPR046358">
    <property type="entry name" value="Flagellin_C"/>
</dbReference>
<dbReference type="Gene3D" id="3.30.70.2120">
    <property type="match status" value="1"/>
</dbReference>
<feature type="domain" description="Flagellin C-terminal" evidence="6">
    <location>
        <begin position="450"/>
        <end position="534"/>
    </location>
</feature>
<comment type="caution">
    <text evidence="7">The sequence shown here is derived from an EMBL/GenBank/DDBJ whole genome shotgun (WGS) entry which is preliminary data.</text>
</comment>
<accession>A0ABT5VEZ8</accession>
<dbReference type="PANTHER" id="PTHR42792">
    <property type="entry name" value="FLAGELLIN"/>
    <property type="match status" value="1"/>
</dbReference>
<comment type="subcellular location">
    <subcellularLocation>
        <location evidence="4">Secreted</location>
    </subcellularLocation>
    <subcellularLocation>
        <location evidence="4">Bacterial flagellum</location>
    </subcellularLocation>
</comment>
<dbReference type="PANTHER" id="PTHR42792:SF2">
    <property type="entry name" value="FLAGELLIN"/>
    <property type="match status" value="1"/>
</dbReference>
<keyword evidence="4" id="KW-0964">Secreted</keyword>
<evidence type="ECO:0000313" key="8">
    <source>
        <dbReference type="Proteomes" id="UP001148125"/>
    </source>
</evidence>
<dbReference type="SUPFAM" id="SSF64518">
    <property type="entry name" value="Phase 1 flagellin"/>
    <property type="match status" value="1"/>
</dbReference>
<evidence type="ECO:0000259" key="6">
    <source>
        <dbReference type="Pfam" id="PF00700"/>
    </source>
</evidence>
<dbReference type="EMBL" id="JAOTPO010000007">
    <property type="protein sequence ID" value="MDE5414036.1"/>
    <property type="molecule type" value="Genomic_DNA"/>
</dbReference>
<comment type="similarity">
    <text evidence="1 4">Belongs to the bacterial flagellin family.</text>
</comment>
<dbReference type="Pfam" id="PF00700">
    <property type="entry name" value="Flagellin_C"/>
    <property type="match status" value="1"/>
</dbReference>
<dbReference type="InterPro" id="IPR042187">
    <property type="entry name" value="Flagellin_C_sub2"/>
</dbReference>
<dbReference type="InterPro" id="IPR001492">
    <property type="entry name" value="Flagellin"/>
</dbReference>
<protein>
    <recommendedName>
        <fullName evidence="2 4">Flagellin</fullName>
    </recommendedName>
</protein>
<evidence type="ECO:0000256" key="2">
    <source>
        <dbReference type="ARBA" id="ARBA00020110"/>
    </source>
</evidence>
<evidence type="ECO:0000256" key="3">
    <source>
        <dbReference type="ARBA" id="ARBA00023143"/>
    </source>
</evidence>
<proteinExistence type="inferred from homology"/>
<keyword evidence="7" id="KW-0282">Flagellum</keyword>
<comment type="function">
    <text evidence="4">Flagellin is the subunit protein which polymerizes to form the filaments of bacterial flagella.</text>
</comment>
<dbReference type="Pfam" id="PF00669">
    <property type="entry name" value="Flagellin_N"/>
    <property type="match status" value="1"/>
</dbReference>
<feature type="domain" description="Flagellin N-terminal" evidence="5">
    <location>
        <begin position="3"/>
        <end position="139"/>
    </location>
</feature>
<keyword evidence="7" id="KW-0969">Cilium</keyword>
<reference evidence="7" key="1">
    <citation type="submission" date="2024-05" db="EMBL/GenBank/DDBJ databases">
        <title>Alkalihalobacillus sp. strain MEB203 novel alkaliphilic bacterium from Lonar Lake, India.</title>
        <authorList>
            <person name="Joshi A."/>
            <person name="Thite S."/>
            <person name="Mengade P."/>
        </authorList>
    </citation>
    <scope>NUCLEOTIDE SEQUENCE</scope>
    <source>
        <strain evidence="7">MEB 203</strain>
    </source>
</reference>
<evidence type="ECO:0000256" key="1">
    <source>
        <dbReference type="ARBA" id="ARBA00005709"/>
    </source>
</evidence>
<evidence type="ECO:0000256" key="4">
    <source>
        <dbReference type="RuleBase" id="RU362073"/>
    </source>
</evidence>
<dbReference type="Proteomes" id="UP001148125">
    <property type="component" value="Unassembled WGS sequence"/>
</dbReference>
<gene>
    <name evidence="7" type="ORF">N7Z68_11655</name>
</gene>
<organism evidence="7 8">
    <name type="scientific">Alkalihalobacterium chitinilyticum</name>
    <dbReference type="NCBI Taxonomy" id="2980103"/>
    <lineage>
        <taxon>Bacteria</taxon>
        <taxon>Bacillati</taxon>
        <taxon>Bacillota</taxon>
        <taxon>Bacilli</taxon>
        <taxon>Bacillales</taxon>
        <taxon>Bacillaceae</taxon>
        <taxon>Alkalihalobacterium</taxon>
    </lineage>
</organism>
<dbReference type="Gene3D" id="6.10.10.10">
    <property type="entry name" value="Flagellar export chaperone, C-terminal domain"/>
    <property type="match status" value="1"/>
</dbReference>
<dbReference type="InterPro" id="IPR001029">
    <property type="entry name" value="Flagellin_N"/>
</dbReference>
<dbReference type="Gene3D" id="1.20.1330.10">
    <property type="entry name" value="f41 fragment of flagellin, N-terminal domain"/>
    <property type="match status" value="2"/>
</dbReference>
<keyword evidence="3 4" id="KW-0975">Bacterial flagellum</keyword>
<name>A0ABT5VEZ8_9BACI</name>
<dbReference type="RefSeq" id="WP_275118652.1">
    <property type="nucleotide sequence ID" value="NZ_JAOTPO010000007.1"/>
</dbReference>
<evidence type="ECO:0000259" key="5">
    <source>
        <dbReference type="Pfam" id="PF00669"/>
    </source>
</evidence>
<keyword evidence="7" id="KW-0966">Cell projection</keyword>